<dbReference type="PIRSF" id="PIRSF005485">
    <property type="entry name" value="HrcA"/>
    <property type="match status" value="1"/>
</dbReference>
<feature type="domain" description="Heat-inducible transcription repressor HrcA C-terminal" evidence="6">
    <location>
        <begin position="102"/>
        <end position="324"/>
    </location>
</feature>
<dbReference type="InterPro" id="IPR021153">
    <property type="entry name" value="HrcA_C"/>
</dbReference>
<evidence type="ECO:0000256" key="1">
    <source>
        <dbReference type="ARBA" id="ARBA00022491"/>
    </source>
</evidence>
<dbReference type="Proteomes" id="UP000294902">
    <property type="component" value="Unassembled WGS sequence"/>
</dbReference>
<keyword evidence="8" id="KW-1185">Reference proteome</keyword>
<dbReference type="OrthoDB" id="9783139at2"/>
<dbReference type="AlphaFoldDB" id="A0A4R3MPU4"/>
<evidence type="ECO:0000256" key="3">
    <source>
        <dbReference type="ARBA" id="ARBA00023016"/>
    </source>
</evidence>
<evidence type="ECO:0000256" key="4">
    <source>
        <dbReference type="ARBA" id="ARBA00023163"/>
    </source>
</evidence>
<dbReference type="GO" id="GO:0003677">
    <property type="term" value="F:DNA binding"/>
    <property type="evidence" value="ECO:0007669"/>
    <property type="project" value="InterPro"/>
</dbReference>
<dbReference type="Pfam" id="PF01628">
    <property type="entry name" value="HrcA"/>
    <property type="match status" value="1"/>
</dbReference>
<gene>
    <name evidence="5" type="primary">hrcA</name>
    <name evidence="7" type="ORF">EDC18_101168</name>
</gene>
<keyword evidence="2 5" id="KW-0805">Transcription regulation</keyword>
<dbReference type="Gene3D" id="1.10.10.10">
    <property type="entry name" value="Winged helix-like DNA-binding domain superfamily/Winged helix DNA-binding domain"/>
    <property type="match status" value="1"/>
</dbReference>
<dbReference type="InterPro" id="IPR023120">
    <property type="entry name" value="WHTH_transcript_rep_HrcA_IDD"/>
</dbReference>
<dbReference type="Gene3D" id="3.30.390.60">
    <property type="entry name" value="Heat-inducible transcription repressor hrca homolog, domain 3"/>
    <property type="match status" value="1"/>
</dbReference>
<dbReference type="EMBL" id="SMAL01000001">
    <property type="protein sequence ID" value="TCT16872.1"/>
    <property type="molecule type" value="Genomic_DNA"/>
</dbReference>
<proteinExistence type="inferred from homology"/>
<dbReference type="SUPFAM" id="SSF55781">
    <property type="entry name" value="GAF domain-like"/>
    <property type="match status" value="1"/>
</dbReference>
<dbReference type="InterPro" id="IPR036390">
    <property type="entry name" value="WH_DNA-bd_sf"/>
</dbReference>
<protein>
    <recommendedName>
        <fullName evidence="5">Heat-inducible transcription repressor HrcA</fullName>
    </recommendedName>
</protein>
<evidence type="ECO:0000313" key="7">
    <source>
        <dbReference type="EMBL" id="TCT16872.1"/>
    </source>
</evidence>
<dbReference type="RefSeq" id="WP_132249292.1">
    <property type="nucleotide sequence ID" value="NZ_SMAL01000001.1"/>
</dbReference>
<dbReference type="InterPro" id="IPR002571">
    <property type="entry name" value="HrcA"/>
</dbReference>
<keyword evidence="1 5" id="KW-0678">Repressor</keyword>
<dbReference type="SUPFAM" id="SSF46785">
    <property type="entry name" value="Winged helix' DNA-binding domain"/>
    <property type="match status" value="1"/>
</dbReference>
<comment type="similarity">
    <text evidence="5">Belongs to the HrcA family.</text>
</comment>
<dbReference type="Gene3D" id="3.30.450.40">
    <property type="match status" value="1"/>
</dbReference>
<dbReference type="PANTHER" id="PTHR34824:SF1">
    <property type="entry name" value="HEAT-INDUCIBLE TRANSCRIPTION REPRESSOR HRCA"/>
    <property type="match status" value="1"/>
</dbReference>
<reference evidence="7 8" key="1">
    <citation type="submission" date="2019-03" db="EMBL/GenBank/DDBJ databases">
        <title>Genomic Encyclopedia of Type Strains, Phase IV (KMG-IV): sequencing the most valuable type-strain genomes for metagenomic binning, comparative biology and taxonomic classification.</title>
        <authorList>
            <person name="Goeker M."/>
        </authorList>
    </citation>
    <scope>NUCLEOTIDE SEQUENCE [LARGE SCALE GENOMIC DNA]</scope>
    <source>
        <strain evidence="7 8">DSM 24629</strain>
    </source>
</reference>
<dbReference type="InterPro" id="IPR029016">
    <property type="entry name" value="GAF-like_dom_sf"/>
</dbReference>
<evidence type="ECO:0000256" key="2">
    <source>
        <dbReference type="ARBA" id="ARBA00023015"/>
    </source>
</evidence>
<keyword evidence="3 5" id="KW-0346">Stress response</keyword>
<dbReference type="InterPro" id="IPR036388">
    <property type="entry name" value="WH-like_DNA-bd_sf"/>
</dbReference>
<evidence type="ECO:0000256" key="5">
    <source>
        <dbReference type="HAMAP-Rule" id="MF_00081"/>
    </source>
</evidence>
<sequence length="341" mass="38778">MELNDRKIKILQAIILNYLESAEPVGSRTISKQYDLGISSATVRNEMSDLEELGLIMQPHTSAGRIPSDRGYRLYVDHLMKLKEFPTEIFQEILLERSDRIETLLQEIAKLLAINTNYATVVTTPHYKQTKLKQIQLMLLDEKNILTVIVVEGNIVKNHLLMVNIPIEQDVLTKINNLLNKNLQGLNIQQINLDLIQQLKNKVGIYSEIINGVLEAIVKTVESVDEIDLYTSGTTNILKCPEFSDIDKAAELIYTLEEKKLILSMITEGMENLDNGIKIFIGNENSIKTLEDCSFITTTYKLGEDTIGALGIIGPKRMDYVKVVSMLKYMMNQMEKLWNNQ</sequence>
<comment type="function">
    <text evidence="5">Negative regulator of class I heat shock genes (grpE-dnaK-dnaJ and groELS operons). Prevents heat-shock induction of these operons.</text>
</comment>
<evidence type="ECO:0000313" key="8">
    <source>
        <dbReference type="Proteomes" id="UP000294902"/>
    </source>
</evidence>
<dbReference type="HAMAP" id="MF_00081">
    <property type="entry name" value="HrcA"/>
    <property type="match status" value="1"/>
</dbReference>
<name>A0A4R3MPU4_9FIRM</name>
<comment type="caution">
    <text evidence="7">The sequence shown here is derived from an EMBL/GenBank/DDBJ whole genome shotgun (WGS) entry which is preliminary data.</text>
</comment>
<dbReference type="GO" id="GO:0045892">
    <property type="term" value="P:negative regulation of DNA-templated transcription"/>
    <property type="evidence" value="ECO:0007669"/>
    <property type="project" value="UniProtKB-UniRule"/>
</dbReference>
<organism evidence="7 8">
    <name type="scientific">Natranaerovirga pectinivora</name>
    <dbReference type="NCBI Taxonomy" id="682400"/>
    <lineage>
        <taxon>Bacteria</taxon>
        <taxon>Bacillati</taxon>
        <taxon>Bacillota</taxon>
        <taxon>Clostridia</taxon>
        <taxon>Lachnospirales</taxon>
        <taxon>Natranaerovirgaceae</taxon>
        <taxon>Natranaerovirga</taxon>
    </lineage>
</organism>
<dbReference type="NCBIfam" id="TIGR00331">
    <property type="entry name" value="hrcA"/>
    <property type="match status" value="1"/>
</dbReference>
<evidence type="ECO:0000259" key="6">
    <source>
        <dbReference type="Pfam" id="PF01628"/>
    </source>
</evidence>
<keyword evidence="4 5" id="KW-0804">Transcription</keyword>
<accession>A0A4R3MPU4</accession>
<dbReference type="PANTHER" id="PTHR34824">
    <property type="entry name" value="HEAT-INDUCIBLE TRANSCRIPTION REPRESSOR HRCA"/>
    <property type="match status" value="1"/>
</dbReference>